<reference evidence="1 2" key="1">
    <citation type="journal article" date="2024" name="Ann. Entomol. Soc. Am.">
        <title>Genomic analyses of the southern and eastern yellowjacket wasps (Hymenoptera: Vespidae) reveal evolutionary signatures of social life.</title>
        <authorList>
            <person name="Catto M.A."/>
            <person name="Caine P.B."/>
            <person name="Orr S.E."/>
            <person name="Hunt B.G."/>
            <person name="Goodisman M.A.D."/>
        </authorList>
    </citation>
    <scope>NUCLEOTIDE SEQUENCE [LARGE SCALE GENOMIC DNA]</scope>
    <source>
        <strain evidence="1">233</strain>
        <tissue evidence="1">Head and thorax</tissue>
    </source>
</reference>
<organism evidence="1 2">
    <name type="scientific">Vespula squamosa</name>
    <name type="common">Southern yellow jacket</name>
    <name type="synonym">Wasp</name>
    <dbReference type="NCBI Taxonomy" id="30214"/>
    <lineage>
        <taxon>Eukaryota</taxon>
        <taxon>Metazoa</taxon>
        <taxon>Ecdysozoa</taxon>
        <taxon>Arthropoda</taxon>
        <taxon>Hexapoda</taxon>
        <taxon>Insecta</taxon>
        <taxon>Pterygota</taxon>
        <taxon>Neoptera</taxon>
        <taxon>Endopterygota</taxon>
        <taxon>Hymenoptera</taxon>
        <taxon>Apocrita</taxon>
        <taxon>Aculeata</taxon>
        <taxon>Vespoidea</taxon>
        <taxon>Vespidae</taxon>
        <taxon>Vespinae</taxon>
        <taxon>Vespula</taxon>
    </lineage>
</organism>
<dbReference type="AlphaFoldDB" id="A0ABD1ZZG7"/>
<accession>A0ABD1ZZG7</accession>
<keyword evidence="2" id="KW-1185">Reference proteome</keyword>
<protein>
    <submittedName>
        <fullName evidence="1">Uncharacterized protein</fullName>
    </submittedName>
</protein>
<dbReference type="EMBL" id="JAUDFV010000157">
    <property type="protein sequence ID" value="KAL2713764.1"/>
    <property type="molecule type" value="Genomic_DNA"/>
</dbReference>
<comment type="caution">
    <text evidence="1">The sequence shown here is derived from an EMBL/GenBank/DDBJ whole genome shotgun (WGS) entry which is preliminary data.</text>
</comment>
<gene>
    <name evidence="1" type="ORF">V1478_016321</name>
</gene>
<dbReference type="Proteomes" id="UP001607302">
    <property type="component" value="Unassembled WGS sequence"/>
</dbReference>
<evidence type="ECO:0000313" key="1">
    <source>
        <dbReference type="EMBL" id="KAL2713764.1"/>
    </source>
</evidence>
<name>A0ABD1ZZG7_VESSQ</name>
<proteinExistence type="predicted"/>
<sequence length="86" mass="10106">MELKENHQNIFAGRHARGCSWETPTEDFVLFFEISKYRHDRSYLEISEADGVDGRAFCKRGLIHLQFAEKPEAPEVERHLETQDLE</sequence>
<evidence type="ECO:0000313" key="2">
    <source>
        <dbReference type="Proteomes" id="UP001607302"/>
    </source>
</evidence>